<feature type="region of interest" description="Disordered" evidence="1">
    <location>
        <begin position="33"/>
        <end position="60"/>
    </location>
</feature>
<sequence length="60" mass="7059">MVPSDREKRWNLWMQRLTRSSQPGFMDARSRLMAGHSDLNPKHRERKGRRDLESAADGVH</sequence>
<dbReference type="AlphaFoldDB" id="A0A4Z2JGS0"/>
<accession>A0A4Z2JGS0</accession>
<proteinExistence type="predicted"/>
<keyword evidence="3" id="KW-1185">Reference proteome</keyword>
<dbReference type="Proteomes" id="UP000314294">
    <property type="component" value="Unassembled WGS sequence"/>
</dbReference>
<evidence type="ECO:0000256" key="1">
    <source>
        <dbReference type="SAM" id="MobiDB-lite"/>
    </source>
</evidence>
<protein>
    <submittedName>
        <fullName evidence="2">Uncharacterized protein</fullName>
    </submittedName>
</protein>
<organism evidence="2 3">
    <name type="scientific">Liparis tanakae</name>
    <name type="common">Tanaka's snailfish</name>
    <dbReference type="NCBI Taxonomy" id="230148"/>
    <lineage>
        <taxon>Eukaryota</taxon>
        <taxon>Metazoa</taxon>
        <taxon>Chordata</taxon>
        <taxon>Craniata</taxon>
        <taxon>Vertebrata</taxon>
        <taxon>Euteleostomi</taxon>
        <taxon>Actinopterygii</taxon>
        <taxon>Neopterygii</taxon>
        <taxon>Teleostei</taxon>
        <taxon>Neoteleostei</taxon>
        <taxon>Acanthomorphata</taxon>
        <taxon>Eupercaria</taxon>
        <taxon>Perciformes</taxon>
        <taxon>Cottioidei</taxon>
        <taxon>Cottales</taxon>
        <taxon>Liparidae</taxon>
        <taxon>Liparis</taxon>
    </lineage>
</organism>
<comment type="caution">
    <text evidence="2">The sequence shown here is derived from an EMBL/GenBank/DDBJ whole genome shotgun (WGS) entry which is preliminary data.</text>
</comment>
<reference evidence="2 3" key="1">
    <citation type="submission" date="2019-03" db="EMBL/GenBank/DDBJ databases">
        <title>First draft genome of Liparis tanakae, snailfish: a comprehensive survey of snailfish specific genes.</title>
        <authorList>
            <person name="Kim W."/>
            <person name="Song I."/>
            <person name="Jeong J.-H."/>
            <person name="Kim D."/>
            <person name="Kim S."/>
            <person name="Ryu S."/>
            <person name="Song J.Y."/>
            <person name="Lee S.K."/>
        </authorList>
    </citation>
    <scope>NUCLEOTIDE SEQUENCE [LARGE SCALE GENOMIC DNA]</scope>
    <source>
        <tissue evidence="2">Muscle</tissue>
    </source>
</reference>
<feature type="compositionally biased region" description="Basic and acidic residues" evidence="1">
    <location>
        <begin position="48"/>
        <end position="60"/>
    </location>
</feature>
<gene>
    <name evidence="2" type="ORF">EYF80_000822</name>
</gene>
<evidence type="ECO:0000313" key="2">
    <source>
        <dbReference type="EMBL" id="TNN88944.1"/>
    </source>
</evidence>
<dbReference type="EMBL" id="SRLO01000003">
    <property type="protein sequence ID" value="TNN88944.1"/>
    <property type="molecule type" value="Genomic_DNA"/>
</dbReference>
<name>A0A4Z2JGS0_9TELE</name>
<evidence type="ECO:0000313" key="3">
    <source>
        <dbReference type="Proteomes" id="UP000314294"/>
    </source>
</evidence>